<dbReference type="Gene3D" id="3.10.620.30">
    <property type="match status" value="1"/>
</dbReference>
<name>A0A5D9CD32_9SPHN</name>
<keyword evidence="3" id="KW-1185">Reference proteome</keyword>
<evidence type="ECO:0000256" key="1">
    <source>
        <dbReference type="SAM" id="Phobius"/>
    </source>
</evidence>
<dbReference type="RefSeq" id="WP_149521225.1">
    <property type="nucleotide sequence ID" value="NZ_VTOU01000001.1"/>
</dbReference>
<accession>A0A5D9CD32</accession>
<sequence length="219" mass="24176">MSIDVVEAPECASLLPAESVPMLPRRPAFRARILMIVAINSLLWGAILWLLLGCAMPSAQSATMRTGGITMPPAGWLGYCGRHAGDPGCGPVALDDRRWRELEGALSSVAHVMRRHDRREQWETAGKTGDCEDIALAMRADLLGKGWPVEAVRLATAWTERGDYHVVLTLDGARRGQGPSTFVLDSRFDRIMTYSELIARGYRFHMRQAGRGPYWLTAA</sequence>
<dbReference type="EMBL" id="VTOU01000001">
    <property type="protein sequence ID" value="TZG29569.1"/>
    <property type="molecule type" value="Genomic_DNA"/>
</dbReference>
<dbReference type="Proteomes" id="UP000322077">
    <property type="component" value="Unassembled WGS sequence"/>
</dbReference>
<reference evidence="2 3" key="1">
    <citation type="submission" date="2019-08" db="EMBL/GenBank/DDBJ databases">
        <authorList>
            <person name="Wang G."/>
            <person name="Xu Z."/>
        </authorList>
    </citation>
    <scope>NUCLEOTIDE SEQUENCE [LARGE SCALE GENOMIC DNA]</scope>
    <source>
        <strain evidence="2 3">ZX</strain>
    </source>
</reference>
<dbReference type="InterPro" id="IPR010319">
    <property type="entry name" value="Transglutaminase-like_Cys_pept"/>
</dbReference>
<proteinExistence type="predicted"/>
<keyword evidence="1" id="KW-1133">Transmembrane helix</keyword>
<feature type="transmembrane region" description="Helical" evidence="1">
    <location>
        <begin position="33"/>
        <end position="52"/>
    </location>
</feature>
<dbReference type="AlphaFoldDB" id="A0A5D9CD32"/>
<evidence type="ECO:0000313" key="2">
    <source>
        <dbReference type="EMBL" id="TZG29569.1"/>
    </source>
</evidence>
<dbReference type="Pfam" id="PF06035">
    <property type="entry name" value="Peptidase_C93"/>
    <property type="match status" value="1"/>
</dbReference>
<gene>
    <name evidence="2" type="ORF">FYJ91_05465</name>
</gene>
<organism evidence="2 3">
    <name type="scientific">Sphingomonas montanisoli</name>
    <dbReference type="NCBI Taxonomy" id="2606412"/>
    <lineage>
        <taxon>Bacteria</taxon>
        <taxon>Pseudomonadati</taxon>
        <taxon>Pseudomonadota</taxon>
        <taxon>Alphaproteobacteria</taxon>
        <taxon>Sphingomonadales</taxon>
        <taxon>Sphingomonadaceae</taxon>
        <taxon>Sphingomonas</taxon>
    </lineage>
</organism>
<comment type="caution">
    <text evidence="2">The sequence shown here is derived from an EMBL/GenBank/DDBJ whole genome shotgun (WGS) entry which is preliminary data.</text>
</comment>
<keyword evidence="1" id="KW-0472">Membrane</keyword>
<keyword evidence="1" id="KW-0812">Transmembrane</keyword>
<protein>
    <submittedName>
        <fullName evidence="2">Transglutaminase-like cysteine peptidase</fullName>
    </submittedName>
</protein>
<evidence type="ECO:0000313" key="3">
    <source>
        <dbReference type="Proteomes" id="UP000322077"/>
    </source>
</evidence>